<evidence type="ECO:0000313" key="8">
    <source>
        <dbReference type="Proteomes" id="UP001369086"/>
    </source>
</evidence>
<dbReference type="Proteomes" id="UP001369086">
    <property type="component" value="Unassembled WGS sequence"/>
</dbReference>
<dbReference type="InterPro" id="IPR033551">
    <property type="entry name" value="DRC7/lobo"/>
</dbReference>
<keyword evidence="8" id="KW-1185">Reference proteome</keyword>
<dbReference type="InterPro" id="IPR056292">
    <property type="entry name" value="DRC7_C"/>
</dbReference>
<name>A0ABR0Z536_HUSHU</name>
<feature type="domain" description="Dynein regulatory complex subunit 7 C-terminal" evidence="6">
    <location>
        <begin position="672"/>
        <end position="780"/>
    </location>
</feature>
<keyword evidence="4" id="KW-0175">Coiled coil</keyword>
<feature type="domain" description="Dynein regulatory complex subunit 7 MORN" evidence="5">
    <location>
        <begin position="341"/>
        <end position="625"/>
    </location>
</feature>
<dbReference type="PANTHER" id="PTHR35249">
    <property type="entry name" value="DYNEIN REGULATORY COMPLEX SUBUNIT 7"/>
    <property type="match status" value="1"/>
</dbReference>
<organism evidence="7 8">
    <name type="scientific">Huso huso</name>
    <name type="common">Beluga</name>
    <name type="synonym">Acipenser huso</name>
    <dbReference type="NCBI Taxonomy" id="61971"/>
    <lineage>
        <taxon>Eukaryota</taxon>
        <taxon>Metazoa</taxon>
        <taxon>Chordata</taxon>
        <taxon>Craniata</taxon>
        <taxon>Vertebrata</taxon>
        <taxon>Euteleostomi</taxon>
        <taxon>Actinopterygii</taxon>
        <taxon>Chondrostei</taxon>
        <taxon>Acipenseriformes</taxon>
        <taxon>Acipenseridae</taxon>
        <taxon>Huso</taxon>
    </lineage>
</organism>
<evidence type="ECO:0000313" key="7">
    <source>
        <dbReference type="EMBL" id="KAK6479943.1"/>
    </source>
</evidence>
<evidence type="ECO:0000256" key="3">
    <source>
        <dbReference type="ARBA" id="ARBA00023212"/>
    </source>
</evidence>
<proteinExistence type="predicted"/>
<evidence type="ECO:0000259" key="6">
    <source>
        <dbReference type="Pfam" id="PF24671"/>
    </source>
</evidence>
<comment type="caution">
    <text evidence="7">The sequence shown here is derived from an EMBL/GenBank/DDBJ whole genome shotgun (WGS) entry which is preliminary data.</text>
</comment>
<dbReference type="Pfam" id="PF24671">
    <property type="entry name" value="DRC7_C"/>
    <property type="match status" value="1"/>
</dbReference>
<comment type="subcellular location">
    <subcellularLocation>
        <location evidence="1">Cytoplasm</location>
        <location evidence="1">Cytoskeleton</location>
    </subcellularLocation>
</comment>
<dbReference type="PANTHER" id="PTHR35249:SF2">
    <property type="entry name" value="DYNEIN REGULATORY COMPLEX SUBUNIT 7"/>
    <property type="match status" value="1"/>
</dbReference>
<evidence type="ECO:0000256" key="2">
    <source>
        <dbReference type="ARBA" id="ARBA00022490"/>
    </source>
</evidence>
<gene>
    <name evidence="7" type="ORF">HHUSO_G19097</name>
</gene>
<keyword evidence="2" id="KW-0963">Cytoplasm</keyword>
<dbReference type="EMBL" id="JAHFZB010000017">
    <property type="protein sequence ID" value="KAK6479943.1"/>
    <property type="molecule type" value="Genomic_DNA"/>
</dbReference>
<keyword evidence="3" id="KW-0206">Cytoskeleton</keyword>
<evidence type="ECO:0000256" key="4">
    <source>
        <dbReference type="SAM" id="Coils"/>
    </source>
</evidence>
<evidence type="ECO:0000256" key="1">
    <source>
        <dbReference type="ARBA" id="ARBA00004245"/>
    </source>
</evidence>
<protein>
    <submittedName>
        <fullName evidence="7">Dynein regulatory complex subunit 7</fullName>
    </submittedName>
</protein>
<dbReference type="InterPro" id="IPR056291">
    <property type="entry name" value="MORN_DRC7"/>
</dbReference>
<reference evidence="7 8" key="1">
    <citation type="submission" date="2021-05" db="EMBL/GenBank/DDBJ databases">
        <authorList>
            <person name="Zahm M."/>
            <person name="Klopp C."/>
            <person name="Cabau C."/>
            <person name="Kuhl H."/>
            <person name="Suciu R."/>
            <person name="Ciorpac M."/>
            <person name="Holostenco D."/>
            <person name="Gessner J."/>
            <person name="Wuertz S."/>
            <person name="Hohne C."/>
            <person name="Stock M."/>
            <person name="Gislard M."/>
            <person name="Lluch J."/>
            <person name="Milhes M."/>
            <person name="Lampietro C."/>
            <person name="Lopez Roques C."/>
            <person name="Donnadieu C."/>
            <person name="Du K."/>
            <person name="Schartl M."/>
            <person name="Guiguen Y."/>
        </authorList>
    </citation>
    <scope>NUCLEOTIDE SEQUENCE [LARGE SCALE GENOMIC DNA]</scope>
    <source>
        <strain evidence="7">Hh-F2</strain>
        <tissue evidence="7">Blood</tissue>
    </source>
</reference>
<accession>A0ABR0Z536</accession>
<dbReference type="Pfam" id="PF24667">
    <property type="entry name" value="MORN_DRC7"/>
    <property type="match status" value="1"/>
</dbReference>
<sequence>MMEELQEREAPLGEIAENMGIEQADQELQELEESLSKIQVTTSQITLCVDKPEINLSEFSSSYTENTPKEKLLLSFAENFRYQYCHLYQDRKPLFLNPMNECGVEKFVSTTLRPTLLPYTEMYSWDGCASFVSDYLRMVPLDPPIDPVSGAASEKNAPQRKYAVKPARDLRSGFELQQLERKEAEVLAAHEKKRLETEKLEAERQQPPPDPLLGLRVHCWVLVLAGRREVPENFYIDPLSGRSFGTKDESFLGIESIWNHQNYWVNMQNCRYGCKELTFDLGDPVKWEFLLFGTGKPLLLIPDMEEIDDEEEKEEPKVFDMPPSWVEKIEISPKDMETRCPGGRKVVQYRKAKLEKFAPYLIRGGLVTRLTTFRDIECTKVLEVKEYFQHRQDHLEKRELNKGSGVTVEHFGPGRSHALKSHRYLIPVPETERQMDFYSEARADGLARRVETPSEMTETFENRTDFLYYRHVLFGKRLKKLAPANSNDPVTRSILKITECFHRNREKIANEDVAKKVFLISELRIQLTYHREDDLIVPSWREFVKPPTSEDKRDQSVIYTPDMATTFQVNPTEKHSKNLFLYETLISLLKEEAQAKQQVKESEIEVREILSQRNQEEIVSELTISVYDTARNEKARTHREEMEREEYEERLRQAEKELDFLAPFLTRMGEPENLSRQMALQLREECLTDLKQRLIDKANLIQARFEKETQELQKKQQWYQQNQMSMTKEDEDAYLSYCSDTMFRIHILELRLNRHKEQAPQKYLALEEKLRRDPRLIEHLQLW</sequence>
<feature type="coiled-coil region" evidence="4">
    <location>
        <begin position="585"/>
        <end position="657"/>
    </location>
</feature>
<evidence type="ECO:0000259" key="5">
    <source>
        <dbReference type="Pfam" id="PF24667"/>
    </source>
</evidence>